<evidence type="ECO:0000256" key="2">
    <source>
        <dbReference type="ARBA" id="ARBA00007577"/>
    </source>
</evidence>
<evidence type="ECO:0000256" key="12">
    <source>
        <dbReference type="ARBA" id="ARBA00023180"/>
    </source>
</evidence>
<dbReference type="OrthoDB" id="6500128at2759"/>
<reference evidence="15" key="1">
    <citation type="submission" date="2020-07" db="EMBL/GenBank/DDBJ databases">
        <title>The High-quality genome of the commercially important snow crab, Chionoecetes opilio.</title>
        <authorList>
            <person name="Jeong J.-H."/>
            <person name="Ryu S."/>
        </authorList>
    </citation>
    <scope>NUCLEOTIDE SEQUENCE</scope>
    <source>
        <strain evidence="15">MADBK_172401_WGS</strain>
        <tissue evidence="15">Digestive gland</tissue>
    </source>
</reference>
<dbReference type="FunFam" id="3.40.50.300:FF:000479">
    <property type="entry name" value="Multidrug resistance protein 1A"/>
    <property type="match status" value="1"/>
</dbReference>
<evidence type="ECO:0000256" key="5">
    <source>
        <dbReference type="ARBA" id="ARBA00022692"/>
    </source>
</evidence>
<keyword evidence="10" id="KW-1133">Transmembrane helix</keyword>
<dbReference type="InterPro" id="IPR039421">
    <property type="entry name" value="Type_1_exporter"/>
</dbReference>
<keyword evidence="4" id="KW-0813">Transport</keyword>
<dbReference type="PANTHER" id="PTHR24222">
    <property type="entry name" value="ABC TRANSPORTER B FAMILY"/>
    <property type="match status" value="1"/>
</dbReference>
<dbReference type="PROSITE" id="PS50893">
    <property type="entry name" value="ABC_TRANSPORTER_2"/>
    <property type="match status" value="1"/>
</dbReference>
<accession>A0A8J4Y5M0</accession>
<gene>
    <name evidence="15" type="primary">ABCB1_0</name>
    <name evidence="15" type="ORF">GWK47_009084</name>
</gene>
<dbReference type="EMBL" id="JACEEZ010018658">
    <property type="protein sequence ID" value="KAG0716694.1"/>
    <property type="molecule type" value="Genomic_DNA"/>
</dbReference>
<evidence type="ECO:0000256" key="10">
    <source>
        <dbReference type="ARBA" id="ARBA00022989"/>
    </source>
</evidence>
<evidence type="ECO:0000256" key="1">
    <source>
        <dbReference type="ARBA" id="ARBA00004141"/>
    </source>
</evidence>
<organism evidence="15 16">
    <name type="scientific">Chionoecetes opilio</name>
    <name type="common">Atlantic snow crab</name>
    <name type="synonym">Cancer opilio</name>
    <dbReference type="NCBI Taxonomy" id="41210"/>
    <lineage>
        <taxon>Eukaryota</taxon>
        <taxon>Metazoa</taxon>
        <taxon>Ecdysozoa</taxon>
        <taxon>Arthropoda</taxon>
        <taxon>Crustacea</taxon>
        <taxon>Multicrustacea</taxon>
        <taxon>Malacostraca</taxon>
        <taxon>Eumalacostraca</taxon>
        <taxon>Eucarida</taxon>
        <taxon>Decapoda</taxon>
        <taxon>Pleocyemata</taxon>
        <taxon>Brachyura</taxon>
        <taxon>Eubrachyura</taxon>
        <taxon>Majoidea</taxon>
        <taxon>Majidae</taxon>
        <taxon>Chionoecetes</taxon>
    </lineage>
</organism>
<evidence type="ECO:0000256" key="9">
    <source>
        <dbReference type="ARBA" id="ARBA00022967"/>
    </source>
</evidence>
<dbReference type="SMART" id="SM00382">
    <property type="entry name" value="AAA"/>
    <property type="match status" value="1"/>
</dbReference>
<dbReference type="PANTHER" id="PTHR24222:SF76">
    <property type="entry name" value="MYCOBACTIN IMPORT ATP-BINDING_PERMEASE PROTEIN IRTB"/>
    <property type="match status" value="1"/>
</dbReference>
<comment type="similarity">
    <text evidence="2">Belongs to the ABC transporter superfamily. ABCB family. Multidrug resistance exporter (TC 3.A.1.201) subfamily.</text>
</comment>
<keyword evidence="6" id="KW-0677">Repeat</keyword>
<dbReference type="PROSITE" id="PS00211">
    <property type="entry name" value="ABC_TRANSPORTER_1"/>
    <property type="match status" value="1"/>
</dbReference>
<evidence type="ECO:0000313" key="15">
    <source>
        <dbReference type="EMBL" id="KAG0716694.1"/>
    </source>
</evidence>
<evidence type="ECO:0000256" key="7">
    <source>
        <dbReference type="ARBA" id="ARBA00022741"/>
    </source>
</evidence>
<dbReference type="InterPro" id="IPR017871">
    <property type="entry name" value="ABC_transporter-like_CS"/>
</dbReference>
<dbReference type="SUPFAM" id="SSF52540">
    <property type="entry name" value="P-loop containing nucleoside triphosphate hydrolases"/>
    <property type="match status" value="1"/>
</dbReference>
<evidence type="ECO:0000256" key="13">
    <source>
        <dbReference type="ARBA" id="ARBA00034018"/>
    </source>
</evidence>
<sequence>MGAMNVGQSAPYWEAFTVAQGAAATIYSILERRSAIDPSSTEGERPKSITGTIELRNVHFNYPSRPDVKILQGVSLSVEPGQTVALVGSSGCGKSTCIQLIQRFYDATAGHVMLDKEPIQNLNIGWLRDQIGVVGQEPVLFATTITENIRYGREGVSAEDIEAAAQEANAHDFIMKLPKKYETQVGDRGVQMSGGQKQRVAIARALVKQPRILLLDEATSALDNQSEAIVQQALDKVLYPHTTLVPY</sequence>
<dbReference type="Pfam" id="PF00005">
    <property type="entry name" value="ABC_tran"/>
    <property type="match status" value="1"/>
</dbReference>
<keyword evidence="7" id="KW-0547">Nucleotide-binding</keyword>
<evidence type="ECO:0000256" key="6">
    <source>
        <dbReference type="ARBA" id="ARBA00022737"/>
    </source>
</evidence>
<dbReference type="GO" id="GO:0005524">
    <property type="term" value="F:ATP binding"/>
    <property type="evidence" value="ECO:0007669"/>
    <property type="project" value="UniProtKB-KW"/>
</dbReference>
<dbReference type="Gene3D" id="1.20.1560.10">
    <property type="entry name" value="ABC transporter type 1, transmembrane domain"/>
    <property type="match status" value="1"/>
</dbReference>
<dbReference type="InterPro" id="IPR036640">
    <property type="entry name" value="ABC1_TM_sf"/>
</dbReference>
<protein>
    <recommendedName>
        <fullName evidence="3">ABC-type xenobiotic transporter</fullName>
        <ecNumber evidence="3">7.6.2.2</ecNumber>
    </recommendedName>
</protein>
<dbReference type="GO" id="GO:0017085">
    <property type="term" value="P:response to insecticide"/>
    <property type="evidence" value="ECO:0007669"/>
    <property type="project" value="UniProtKB-ARBA"/>
</dbReference>
<keyword evidence="12" id="KW-0325">Glycoprotein</keyword>
<comment type="catalytic activity">
    <reaction evidence="13">
        <text>ATP + H2O + xenobioticSide 1 = ADP + phosphate + xenobioticSide 2.</text>
        <dbReference type="EC" id="7.6.2.2"/>
    </reaction>
</comment>
<dbReference type="Proteomes" id="UP000770661">
    <property type="component" value="Unassembled WGS sequence"/>
</dbReference>
<dbReference type="AlphaFoldDB" id="A0A8J4Y5M0"/>
<keyword evidence="11" id="KW-0472">Membrane</keyword>
<keyword evidence="8" id="KW-0067">ATP-binding</keyword>
<evidence type="ECO:0000256" key="4">
    <source>
        <dbReference type="ARBA" id="ARBA00022448"/>
    </source>
</evidence>
<dbReference type="InterPro" id="IPR003593">
    <property type="entry name" value="AAA+_ATPase"/>
</dbReference>
<dbReference type="GO" id="GO:0005886">
    <property type="term" value="C:plasma membrane"/>
    <property type="evidence" value="ECO:0007669"/>
    <property type="project" value="TreeGrafter"/>
</dbReference>
<dbReference type="GO" id="GO:0016887">
    <property type="term" value="F:ATP hydrolysis activity"/>
    <property type="evidence" value="ECO:0007669"/>
    <property type="project" value="InterPro"/>
</dbReference>
<keyword evidence="16" id="KW-1185">Reference proteome</keyword>
<dbReference type="GO" id="GO:0097254">
    <property type="term" value="P:renal tubular secretion"/>
    <property type="evidence" value="ECO:0007669"/>
    <property type="project" value="UniProtKB-ARBA"/>
</dbReference>
<keyword evidence="9" id="KW-1278">Translocase</keyword>
<dbReference type="InterPro" id="IPR003439">
    <property type="entry name" value="ABC_transporter-like_ATP-bd"/>
</dbReference>
<dbReference type="InterPro" id="IPR027417">
    <property type="entry name" value="P-loop_NTPase"/>
</dbReference>
<proteinExistence type="inferred from homology"/>
<evidence type="ECO:0000256" key="8">
    <source>
        <dbReference type="ARBA" id="ARBA00022840"/>
    </source>
</evidence>
<dbReference type="Gene3D" id="3.40.50.300">
    <property type="entry name" value="P-loop containing nucleotide triphosphate hydrolases"/>
    <property type="match status" value="1"/>
</dbReference>
<feature type="domain" description="ABC transporter" evidence="14">
    <location>
        <begin position="53"/>
        <end position="247"/>
    </location>
</feature>
<evidence type="ECO:0000313" key="16">
    <source>
        <dbReference type="Proteomes" id="UP000770661"/>
    </source>
</evidence>
<name>A0A8J4Y5M0_CHIOP</name>
<comment type="subcellular location">
    <subcellularLocation>
        <location evidence="1">Membrane</location>
        <topology evidence="1">Multi-pass membrane protein</topology>
    </subcellularLocation>
</comment>
<evidence type="ECO:0000256" key="3">
    <source>
        <dbReference type="ARBA" id="ARBA00012191"/>
    </source>
</evidence>
<keyword evidence="5" id="KW-0812">Transmembrane</keyword>
<dbReference type="GO" id="GO:0008559">
    <property type="term" value="F:ABC-type xenobiotic transporter activity"/>
    <property type="evidence" value="ECO:0007669"/>
    <property type="project" value="UniProtKB-EC"/>
</dbReference>
<evidence type="ECO:0000256" key="11">
    <source>
        <dbReference type="ARBA" id="ARBA00023136"/>
    </source>
</evidence>
<dbReference type="EC" id="7.6.2.2" evidence="3"/>
<comment type="caution">
    <text evidence="15">The sequence shown here is derived from an EMBL/GenBank/DDBJ whole genome shotgun (WGS) entry which is preliminary data.</text>
</comment>
<evidence type="ECO:0000259" key="14">
    <source>
        <dbReference type="PROSITE" id="PS50893"/>
    </source>
</evidence>